<dbReference type="AlphaFoldDB" id="A0A5C6UK67"/>
<dbReference type="EMBL" id="VOQR01000001">
    <property type="protein sequence ID" value="TXC72824.1"/>
    <property type="molecule type" value="Genomic_DNA"/>
</dbReference>
<keyword evidence="5" id="KW-1185">Reference proteome</keyword>
<dbReference type="NCBIfam" id="TIGR03098">
    <property type="entry name" value="ligase_PEP_1"/>
    <property type="match status" value="1"/>
</dbReference>
<gene>
    <name evidence="4" type="ORF">FSB78_07735</name>
</gene>
<dbReference type="InterPro" id="IPR050237">
    <property type="entry name" value="ATP-dep_AMP-bd_enzyme"/>
</dbReference>
<protein>
    <submittedName>
        <fullName evidence="4">Acyl-CoA ligase (AMP-forming), exosortase A system-associated</fullName>
    </submittedName>
</protein>
<dbReference type="Proteomes" id="UP000321250">
    <property type="component" value="Unassembled WGS sequence"/>
</dbReference>
<feature type="region of interest" description="Disordered" evidence="1">
    <location>
        <begin position="137"/>
        <end position="179"/>
    </location>
</feature>
<proteinExistence type="predicted"/>
<dbReference type="OrthoDB" id="9803968at2"/>
<dbReference type="InterPro" id="IPR025110">
    <property type="entry name" value="AMP-bd_C"/>
</dbReference>
<accession>A0A5C6UK67</accession>
<evidence type="ECO:0000313" key="4">
    <source>
        <dbReference type="EMBL" id="TXC72824.1"/>
    </source>
</evidence>
<feature type="domain" description="AMP-binding enzyme C-terminal" evidence="3">
    <location>
        <begin position="445"/>
        <end position="517"/>
    </location>
</feature>
<feature type="region of interest" description="Disordered" evidence="1">
    <location>
        <begin position="529"/>
        <end position="552"/>
    </location>
</feature>
<dbReference type="PANTHER" id="PTHR43767:SF10">
    <property type="entry name" value="SURFACTIN SYNTHASE SUBUNIT 1"/>
    <property type="match status" value="1"/>
</dbReference>
<dbReference type="GO" id="GO:0016877">
    <property type="term" value="F:ligase activity, forming carbon-sulfur bonds"/>
    <property type="evidence" value="ECO:0007669"/>
    <property type="project" value="UniProtKB-ARBA"/>
</dbReference>
<dbReference type="InterPro" id="IPR000873">
    <property type="entry name" value="AMP-dep_synth/lig_dom"/>
</dbReference>
<comment type="caution">
    <text evidence="4">The sequence shown here is derived from an EMBL/GenBank/DDBJ whole genome shotgun (WGS) entry which is preliminary data.</text>
</comment>
<feature type="compositionally biased region" description="Low complexity" evidence="1">
    <location>
        <begin position="143"/>
        <end position="155"/>
    </location>
</feature>
<sequence length="552" mass="58237">MALDPTPHPIDYLTARGAADAVALVDRAGVMTFAELEAAVSAVAGWLTGRGLAPGDRVATWLPKTRLACVMPLAVARAGLVHVPVNPALRRAQVAHILTDSGAVLLVTQGARAGTLEAGDVPAGCVIVDENELPLLPRRRPGPRWQGPGEQGQPPVTSVLPTGPRPSPGKEGGLGPSSADPDSLAAILYTSGSTGRPKGVMLSHANLWLGAISVAHYLGLTPDDRVLGVLPLSFDYGQNQLFSTWAAGASVAPLDYLTARDVVKAVERTGATTLAGVPPLWVQLLEAEWPAETAARLRRLTNSGGALTPRLVRGLRTRFPAADLYAMYGLTEAFRSTYLAPDLIESHPDAMGRAIPFAEVTVRRPDGTEAAADESGELVHAGPLVAQGYWRDPERTAQRFRPEPDGRLAVWSGDTVVLGADGLLRFVGRDDEMIKSAGNRISPLEVEEAVLAGGEAREAVAVGVADERLGQAIVVVLAGDPANEEALRHRVRGVLPSFMQPARYEWRDALPRNANGKLDRSAIASGVRNCSPAKAGVQSGPPPSRGNKEESR</sequence>
<dbReference type="InterPro" id="IPR042099">
    <property type="entry name" value="ANL_N_sf"/>
</dbReference>
<dbReference type="PROSITE" id="PS00455">
    <property type="entry name" value="AMP_BINDING"/>
    <property type="match status" value="1"/>
</dbReference>
<evidence type="ECO:0000256" key="1">
    <source>
        <dbReference type="SAM" id="MobiDB-lite"/>
    </source>
</evidence>
<dbReference type="Gene3D" id="3.40.50.12780">
    <property type="entry name" value="N-terminal domain of ligase-like"/>
    <property type="match status" value="1"/>
</dbReference>
<evidence type="ECO:0000259" key="3">
    <source>
        <dbReference type="Pfam" id="PF13193"/>
    </source>
</evidence>
<dbReference type="PANTHER" id="PTHR43767">
    <property type="entry name" value="LONG-CHAIN-FATTY-ACID--COA LIGASE"/>
    <property type="match status" value="1"/>
</dbReference>
<dbReference type="InterPro" id="IPR017529">
    <property type="entry name" value="AcylCoA_ligase_PEP_1"/>
</dbReference>
<dbReference type="InterPro" id="IPR020845">
    <property type="entry name" value="AMP-binding_CS"/>
</dbReference>
<name>A0A5C6UK67_9SPHN</name>
<dbReference type="Pfam" id="PF00501">
    <property type="entry name" value="AMP-binding"/>
    <property type="match status" value="1"/>
</dbReference>
<reference evidence="4 5" key="1">
    <citation type="journal article" date="2013" name="Antonie Van Leeuwenhoek">
        <title>Sphingomonas ginsenosidivorax sp. nov., with the ability to transform ginsenosides.</title>
        <authorList>
            <person name="Jin X.F."/>
            <person name="Kim J.K."/>
            <person name="Liu Q.M."/>
            <person name="Kang M.S."/>
            <person name="He D."/>
            <person name="Jin F.X."/>
            <person name="Kim S.C."/>
            <person name="Im W.T."/>
        </authorList>
    </citation>
    <scope>NUCLEOTIDE SEQUENCE [LARGE SCALE GENOMIC DNA]</scope>
    <source>
        <strain evidence="4 5">KHI67</strain>
    </source>
</reference>
<dbReference type="Gene3D" id="3.30.300.30">
    <property type="match status" value="1"/>
</dbReference>
<feature type="domain" description="AMP-dependent synthetase/ligase" evidence="2">
    <location>
        <begin position="15"/>
        <end position="390"/>
    </location>
</feature>
<keyword evidence="4" id="KW-0436">Ligase</keyword>
<dbReference type="SUPFAM" id="SSF56801">
    <property type="entry name" value="Acetyl-CoA synthetase-like"/>
    <property type="match status" value="1"/>
</dbReference>
<dbReference type="Pfam" id="PF13193">
    <property type="entry name" value="AMP-binding_C"/>
    <property type="match status" value="1"/>
</dbReference>
<dbReference type="InterPro" id="IPR045851">
    <property type="entry name" value="AMP-bd_C_sf"/>
</dbReference>
<organism evidence="4 5">
    <name type="scientific">Sphingomonas ginsenosidivorax</name>
    <dbReference type="NCBI Taxonomy" id="862135"/>
    <lineage>
        <taxon>Bacteria</taxon>
        <taxon>Pseudomonadati</taxon>
        <taxon>Pseudomonadota</taxon>
        <taxon>Alphaproteobacteria</taxon>
        <taxon>Sphingomonadales</taxon>
        <taxon>Sphingomonadaceae</taxon>
        <taxon>Sphingomonas</taxon>
    </lineage>
</organism>
<evidence type="ECO:0000259" key="2">
    <source>
        <dbReference type="Pfam" id="PF00501"/>
    </source>
</evidence>
<evidence type="ECO:0000313" key="5">
    <source>
        <dbReference type="Proteomes" id="UP000321250"/>
    </source>
</evidence>